<evidence type="ECO:0000256" key="6">
    <source>
        <dbReference type="ARBA" id="ARBA00023180"/>
    </source>
</evidence>
<evidence type="ECO:0000313" key="14">
    <source>
        <dbReference type="Proteomes" id="UP000029964"/>
    </source>
</evidence>
<evidence type="ECO:0000256" key="11">
    <source>
        <dbReference type="SAM" id="MobiDB-lite"/>
    </source>
</evidence>
<evidence type="ECO:0000256" key="2">
    <source>
        <dbReference type="ARBA" id="ARBA00022676"/>
    </source>
</evidence>
<feature type="compositionally biased region" description="Acidic residues" evidence="11">
    <location>
        <begin position="85"/>
        <end position="94"/>
    </location>
</feature>
<dbReference type="GO" id="GO:0097363">
    <property type="term" value="F:protein O-acetylglucosaminyltransferase activity"/>
    <property type="evidence" value="ECO:0007669"/>
    <property type="project" value="UniProtKB-EC"/>
</dbReference>
<dbReference type="InterPro" id="IPR007657">
    <property type="entry name" value="Glycosyltransferase_61"/>
</dbReference>
<keyword evidence="6" id="KW-0325">Glycoprotein</keyword>
<keyword evidence="14" id="KW-1185">Reference proteome</keyword>
<keyword evidence="4" id="KW-0732">Signal</keyword>
<dbReference type="PANTHER" id="PTHR20961">
    <property type="entry name" value="GLYCOSYLTRANSFERASE"/>
    <property type="match status" value="1"/>
</dbReference>
<comment type="catalytic activity">
    <reaction evidence="9">
        <text>L-seryl-[protein] + UDP-N-acetyl-alpha-D-glucosamine = 3-O-(N-acetyl-beta-D-glucosaminyl)-L-seryl-[protein] + UDP + H(+)</text>
        <dbReference type="Rhea" id="RHEA:48904"/>
        <dbReference type="Rhea" id="RHEA-COMP:9863"/>
        <dbReference type="Rhea" id="RHEA-COMP:12251"/>
        <dbReference type="ChEBI" id="CHEBI:15378"/>
        <dbReference type="ChEBI" id="CHEBI:29999"/>
        <dbReference type="ChEBI" id="CHEBI:57705"/>
        <dbReference type="ChEBI" id="CHEBI:58223"/>
        <dbReference type="ChEBI" id="CHEBI:90838"/>
        <dbReference type="EC" id="2.4.1.255"/>
    </reaction>
</comment>
<name>A0A086T8M8_HAPC1</name>
<keyword evidence="2" id="KW-0328">Glycosyltransferase</keyword>
<dbReference type="AlphaFoldDB" id="A0A086T8M8"/>
<evidence type="ECO:0000256" key="7">
    <source>
        <dbReference type="ARBA" id="ARBA00040944"/>
    </source>
</evidence>
<protein>
    <recommendedName>
        <fullName evidence="7">EGF domain-specific O-linked N-acetylglucosamine transferase</fullName>
        <ecNumber evidence="1">2.4.1.255</ecNumber>
    </recommendedName>
    <alternativeName>
        <fullName evidence="8">Extracellular O-linked N-acetylglucosamine transferase</fullName>
    </alternativeName>
</protein>
<dbReference type="STRING" id="857340.A0A086T8M8"/>
<evidence type="ECO:0000313" key="13">
    <source>
        <dbReference type="EMBL" id="KFH45710.1"/>
    </source>
</evidence>
<gene>
    <name evidence="13" type="ORF">ACRE_034710</name>
</gene>
<evidence type="ECO:0000256" key="4">
    <source>
        <dbReference type="ARBA" id="ARBA00022729"/>
    </source>
</evidence>
<proteinExistence type="predicted"/>
<evidence type="ECO:0000259" key="12">
    <source>
        <dbReference type="Pfam" id="PF04577"/>
    </source>
</evidence>
<evidence type="ECO:0000256" key="10">
    <source>
        <dbReference type="ARBA" id="ARBA00049432"/>
    </source>
</evidence>
<evidence type="ECO:0000256" key="5">
    <source>
        <dbReference type="ARBA" id="ARBA00022824"/>
    </source>
</evidence>
<keyword evidence="3 13" id="KW-0808">Transferase</keyword>
<evidence type="ECO:0000256" key="8">
    <source>
        <dbReference type="ARBA" id="ARBA00042574"/>
    </source>
</evidence>
<dbReference type="HOGENOM" id="CLU_030112_1_0_1"/>
<dbReference type="EMBL" id="JPKY01000028">
    <property type="protein sequence ID" value="KFH45710.1"/>
    <property type="molecule type" value="Genomic_DNA"/>
</dbReference>
<comment type="caution">
    <text evidence="13">The sequence shown here is derived from an EMBL/GenBank/DDBJ whole genome shotgun (WGS) entry which is preliminary data.</text>
</comment>
<dbReference type="InterPro" id="IPR049625">
    <property type="entry name" value="Glyco_transf_61_cat"/>
</dbReference>
<accession>A0A086T8M8</accession>
<dbReference type="EC" id="2.4.1.255" evidence="1"/>
<dbReference type="Pfam" id="PF04577">
    <property type="entry name" value="Glyco_transf_61"/>
    <property type="match status" value="1"/>
</dbReference>
<dbReference type="OrthoDB" id="529273at2759"/>
<organism evidence="13 14">
    <name type="scientific">Hapsidospora chrysogenum (strain ATCC 11550 / CBS 779.69 / DSM 880 / IAM 14645 / JCM 23072 / IMI 49137)</name>
    <name type="common">Acremonium chrysogenum</name>
    <dbReference type="NCBI Taxonomy" id="857340"/>
    <lineage>
        <taxon>Eukaryota</taxon>
        <taxon>Fungi</taxon>
        <taxon>Dikarya</taxon>
        <taxon>Ascomycota</taxon>
        <taxon>Pezizomycotina</taxon>
        <taxon>Sordariomycetes</taxon>
        <taxon>Hypocreomycetidae</taxon>
        <taxon>Hypocreales</taxon>
        <taxon>Bionectriaceae</taxon>
        <taxon>Hapsidospora</taxon>
    </lineage>
</organism>
<keyword evidence="5" id="KW-0256">Endoplasmic reticulum</keyword>
<sequence>MRSIALPSLRLRYTVVLLFAVALALLVGFLARRGDDERPWRTDDHLQWYHDDTPIELPIEYQPQATEHSPIELPVEYLPHSNDEPSQEPDDDALELPSEYEGLPQESQDLYTGWDEPFELPEASEVPSTDSQTQAADTPFPELEDELGVDAQLDLPLDYKPQSTEDGWCQDRFGTSYLTNTRDWVASYCDTPTAGDLSCFWSQTVKTRKDALCYAGPAIYNVSTRMFHVGCRASNDITNPEDGTPLEIPHFPYELPIYWYETGPGLIVRTKLRTGQEDVGPTHQQTNRTTILVKRETDLNPWHSLLEIMSLSWTLDILQISVNPRIGEPYLHPESGNSTQVVLLDDYDDGPFIDLWRMFAKLPIRRIGDLGPDEPPSNVIIPLAGGGNPLWQGDWETLDCHDSALVRTFSGRVLDFYGVSTPNATQNVTVTYVRRTHTRKLIREEQHLAALQREIPHMSLEVVTFENLPFAQQLEVARRTDVLLGVHGAGLAHAFFLRPGSAVVEIQPLGFNHQGFRNLAQLRDLGYFRTHGNLQNGSVATDDRWQREAVQIEQTKLVDVVGVAVKSLYTRGGRNHDAT</sequence>
<evidence type="ECO:0000256" key="9">
    <source>
        <dbReference type="ARBA" id="ARBA00048317"/>
    </source>
</evidence>
<feature type="domain" description="Glycosyltransferase 61 catalytic" evidence="12">
    <location>
        <begin position="427"/>
        <end position="504"/>
    </location>
</feature>
<dbReference type="PANTHER" id="PTHR20961:SF148">
    <property type="entry name" value="EGF DOMAIN-SPECIFIC O-LINKED N-ACETYLGLUCOSAMINE TRANSFERASE"/>
    <property type="match status" value="1"/>
</dbReference>
<dbReference type="Proteomes" id="UP000029964">
    <property type="component" value="Unassembled WGS sequence"/>
</dbReference>
<evidence type="ECO:0000256" key="3">
    <source>
        <dbReference type="ARBA" id="ARBA00022679"/>
    </source>
</evidence>
<evidence type="ECO:0000256" key="1">
    <source>
        <dbReference type="ARBA" id="ARBA00011970"/>
    </source>
</evidence>
<comment type="catalytic activity">
    <reaction evidence="10">
        <text>L-threonyl-[protein] + UDP-N-acetyl-alpha-D-glucosamine = 3-O-(N-acetyl-beta-D-glucosaminyl)-L-threonyl-[protein] + UDP + H(+)</text>
        <dbReference type="Rhea" id="RHEA:48908"/>
        <dbReference type="Rhea" id="RHEA-COMP:11060"/>
        <dbReference type="Rhea" id="RHEA-COMP:12252"/>
        <dbReference type="ChEBI" id="CHEBI:15378"/>
        <dbReference type="ChEBI" id="CHEBI:30013"/>
        <dbReference type="ChEBI" id="CHEBI:57705"/>
        <dbReference type="ChEBI" id="CHEBI:58223"/>
        <dbReference type="ChEBI" id="CHEBI:90840"/>
        <dbReference type="EC" id="2.4.1.255"/>
    </reaction>
</comment>
<reference evidence="14" key="1">
    <citation type="journal article" date="2014" name="Genome Announc.">
        <title>Genome sequence and annotation of Acremonium chrysogenum, producer of the beta-lactam antibiotic cephalosporin C.</title>
        <authorList>
            <person name="Terfehr D."/>
            <person name="Dahlmann T.A."/>
            <person name="Specht T."/>
            <person name="Zadra I."/>
            <person name="Kuernsteiner H."/>
            <person name="Kueck U."/>
        </authorList>
    </citation>
    <scope>NUCLEOTIDE SEQUENCE [LARGE SCALE GENOMIC DNA]</scope>
    <source>
        <strain evidence="14">ATCC 11550 / CBS 779.69 / DSM 880 / IAM 14645 / JCM 23072 / IMI 49137</strain>
    </source>
</reference>
<feature type="region of interest" description="Disordered" evidence="11">
    <location>
        <begin position="76"/>
        <end position="95"/>
    </location>
</feature>